<dbReference type="GO" id="GO:0003735">
    <property type="term" value="F:structural constituent of ribosome"/>
    <property type="evidence" value="ECO:0007669"/>
    <property type="project" value="InterPro"/>
</dbReference>
<dbReference type="PANTHER" id="PTHR13528:SF2">
    <property type="entry name" value="LARGE RIBOSOMAL SUBUNIT PROTEIN BL28M"/>
    <property type="match status" value="1"/>
</dbReference>
<accession>A0A9N7ZAJ9</accession>
<dbReference type="InterPro" id="IPR034704">
    <property type="entry name" value="Ribosomal_bL28/bL31-like_sf"/>
</dbReference>
<name>A0A9N7ZAJ9_PLEPL</name>
<evidence type="ECO:0000313" key="14">
    <source>
        <dbReference type="Proteomes" id="UP001153269"/>
    </source>
</evidence>
<keyword evidence="7" id="KW-0687">Ribonucleoprotein</keyword>
<keyword evidence="3 11" id="KW-0812">Transmembrane</keyword>
<evidence type="ECO:0000256" key="9">
    <source>
        <dbReference type="ARBA" id="ARBA00035538"/>
    </source>
</evidence>
<feature type="region of interest" description="Disordered" evidence="10">
    <location>
        <begin position="84"/>
        <end position="124"/>
    </location>
</feature>
<feature type="transmembrane region" description="Helical" evidence="11">
    <location>
        <begin position="177"/>
        <end position="199"/>
    </location>
</feature>
<evidence type="ECO:0000256" key="3">
    <source>
        <dbReference type="ARBA" id="ARBA00022692"/>
    </source>
</evidence>
<dbReference type="Pfam" id="PF00830">
    <property type="entry name" value="Ribosomal_L28"/>
    <property type="match status" value="1"/>
</dbReference>
<protein>
    <recommendedName>
        <fullName evidence="8">Large ribosomal subunit protein bL28m</fullName>
    </recommendedName>
    <alternativeName>
        <fullName evidence="9">39S ribosomal protein L28, mitochondrial</fullName>
    </alternativeName>
</protein>
<feature type="domain" description="Cation efflux protein cytoplasmic" evidence="12">
    <location>
        <begin position="427"/>
        <end position="500"/>
    </location>
</feature>
<evidence type="ECO:0000256" key="7">
    <source>
        <dbReference type="ARBA" id="ARBA00023274"/>
    </source>
</evidence>
<evidence type="ECO:0000256" key="4">
    <source>
        <dbReference type="ARBA" id="ARBA00022980"/>
    </source>
</evidence>
<dbReference type="PANTHER" id="PTHR13528">
    <property type="entry name" value="39S RIBOSOMAL PROTEIN L28, MITOCHONDRIAL"/>
    <property type="match status" value="1"/>
</dbReference>
<proteinExistence type="inferred from homology"/>
<dbReference type="AlphaFoldDB" id="A0A9N7ZAJ9"/>
<feature type="compositionally biased region" description="Polar residues" evidence="10">
    <location>
        <begin position="84"/>
        <end position="101"/>
    </location>
</feature>
<reference evidence="13" key="1">
    <citation type="submission" date="2020-03" db="EMBL/GenBank/DDBJ databases">
        <authorList>
            <person name="Weist P."/>
        </authorList>
    </citation>
    <scope>NUCLEOTIDE SEQUENCE</scope>
</reference>
<feature type="region of interest" description="Disordered" evidence="10">
    <location>
        <begin position="317"/>
        <end position="344"/>
    </location>
</feature>
<evidence type="ECO:0000256" key="1">
    <source>
        <dbReference type="ARBA" id="ARBA00004141"/>
    </source>
</evidence>
<feature type="compositionally biased region" description="Polar residues" evidence="10">
    <location>
        <begin position="109"/>
        <end position="124"/>
    </location>
</feature>
<organism evidence="13 14">
    <name type="scientific">Pleuronectes platessa</name>
    <name type="common">European plaice</name>
    <dbReference type="NCBI Taxonomy" id="8262"/>
    <lineage>
        <taxon>Eukaryota</taxon>
        <taxon>Metazoa</taxon>
        <taxon>Chordata</taxon>
        <taxon>Craniata</taxon>
        <taxon>Vertebrata</taxon>
        <taxon>Euteleostomi</taxon>
        <taxon>Actinopterygii</taxon>
        <taxon>Neopterygii</taxon>
        <taxon>Teleostei</taxon>
        <taxon>Neoteleostei</taxon>
        <taxon>Acanthomorphata</taxon>
        <taxon>Carangaria</taxon>
        <taxon>Pleuronectiformes</taxon>
        <taxon>Pleuronectoidei</taxon>
        <taxon>Pleuronectidae</taxon>
        <taxon>Pleuronectes</taxon>
    </lineage>
</organism>
<feature type="transmembrane region" description="Helical" evidence="11">
    <location>
        <begin position="389"/>
        <end position="410"/>
    </location>
</feature>
<dbReference type="Proteomes" id="UP001153269">
    <property type="component" value="Unassembled WGS sequence"/>
</dbReference>
<dbReference type="SUPFAM" id="SSF160240">
    <property type="entry name" value="Cation efflux protein cytoplasmic domain-like"/>
    <property type="match status" value="1"/>
</dbReference>
<feature type="transmembrane region" description="Helical" evidence="11">
    <location>
        <begin position="149"/>
        <end position="171"/>
    </location>
</feature>
<keyword evidence="4" id="KW-0689">Ribosomal protein</keyword>
<comment type="caution">
    <text evidence="13">The sequence shown here is derived from an EMBL/GenBank/DDBJ whole genome shotgun (WGS) entry which is preliminary data.</text>
</comment>
<evidence type="ECO:0000259" key="12">
    <source>
        <dbReference type="Pfam" id="PF16916"/>
    </source>
</evidence>
<evidence type="ECO:0000256" key="5">
    <source>
        <dbReference type="ARBA" id="ARBA00022989"/>
    </source>
</evidence>
<sequence length="775" mass="85101">MSPPTPSPAHMTPIRAEEECGGRDGEQVLGMRTLYWCMLGVAILLLVTEVVISQLCKSVITLVDAFHTFVILMHMVLHPQAAPSSEDSLASPQFSSSETPSPTLPAEPSTESLHGTCGSSNASAQPNHEAALDCSVSFADSRFQPVGDFLSSLLLALLSFSYSLKILGLFFDPEPVQNLLLVVVVAALSLLYKILVLSVNWVKLQEERAGATRQPQAETQFEVIHKVLAAEESKGLAVPGGVLDDVVKVQSAAHDSLCNGALVLCNPGASSVPEADSQTPQPEVHLHAAAPLDSESGPADLKACKVESLSKAITETSKEKKSVGHLDAPVWKSSHPSESSAASSQRLQSRLSPLLVVQGLSPPLLALMESLLLLLLTPQCRHGSGACAILLYLDPVLSLVAVGVLIATAVPQMRRYGVLLLQAPPPHLCVSDLGERIAGVHGVQAVHDLHVWQLTESFTVASVHVLCHAGFPVHRCADLMLAVTKVLQSVGVSSCTVQPEFASCSAGVYVSVFSSPGFILKEPVMPLHKYPPKMWEALKMTQGIYARLPKHYLKSLEKKEPTPVHFRPLGVQYRANPVTGHKERVQDVPIPIYYPPEAQDGLWGGEGWISGFRYANNDKMSNRLKKTWKPQLFKRELYSEILDHTFTITVTPRTLNLIDAAYGLDFYILRTPKEDLNSKVGMNLKRAMLLRLVRRNTELYPNDPVKREKVYSKYKQFEMPEEEVEWVGLSLEEAVEKQRQLDHKEPEPLFKACVDELVEKLRLQHLSEPLVIEKK</sequence>
<feature type="transmembrane region" description="Helical" evidence="11">
    <location>
        <begin position="33"/>
        <end position="52"/>
    </location>
</feature>
<comment type="similarity">
    <text evidence="2">Belongs to the bacterial ribosomal protein bL28 family.</text>
</comment>
<evidence type="ECO:0000256" key="8">
    <source>
        <dbReference type="ARBA" id="ARBA00035269"/>
    </source>
</evidence>
<dbReference type="GO" id="GO:0016020">
    <property type="term" value="C:membrane"/>
    <property type="evidence" value="ECO:0007669"/>
    <property type="project" value="UniProtKB-SubCell"/>
</dbReference>
<evidence type="ECO:0000256" key="6">
    <source>
        <dbReference type="ARBA" id="ARBA00023136"/>
    </source>
</evidence>
<evidence type="ECO:0000256" key="10">
    <source>
        <dbReference type="SAM" id="MobiDB-lite"/>
    </source>
</evidence>
<feature type="transmembrane region" description="Helical" evidence="11">
    <location>
        <begin position="58"/>
        <end position="77"/>
    </location>
</feature>
<dbReference type="EMBL" id="CADEAL010004221">
    <property type="protein sequence ID" value="CAB1454664.1"/>
    <property type="molecule type" value="Genomic_DNA"/>
</dbReference>
<keyword evidence="6 11" id="KW-0472">Membrane</keyword>
<dbReference type="InterPro" id="IPR036837">
    <property type="entry name" value="Cation_efflux_CTD_sf"/>
</dbReference>
<keyword evidence="14" id="KW-1185">Reference proteome</keyword>
<dbReference type="GO" id="GO:0005762">
    <property type="term" value="C:mitochondrial large ribosomal subunit"/>
    <property type="evidence" value="ECO:0007669"/>
    <property type="project" value="TreeGrafter"/>
</dbReference>
<evidence type="ECO:0000313" key="13">
    <source>
        <dbReference type="EMBL" id="CAB1454664.1"/>
    </source>
</evidence>
<dbReference type="Pfam" id="PF16916">
    <property type="entry name" value="ZT_dimer"/>
    <property type="match status" value="1"/>
</dbReference>
<evidence type="ECO:0000256" key="2">
    <source>
        <dbReference type="ARBA" id="ARBA00008760"/>
    </source>
</evidence>
<gene>
    <name evidence="13" type="ORF">PLEPLA_LOCUS42431</name>
</gene>
<comment type="subcellular location">
    <subcellularLocation>
        <location evidence="1">Membrane</location>
        <topology evidence="1">Multi-pass membrane protein</topology>
    </subcellularLocation>
</comment>
<keyword evidence="5 11" id="KW-1133">Transmembrane helix</keyword>
<dbReference type="InterPro" id="IPR027469">
    <property type="entry name" value="Cation_efflux_TMD_sf"/>
</dbReference>
<evidence type="ECO:0000256" key="11">
    <source>
        <dbReference type="SAM" id="Phobius"/>
    </source>
</evidence>
<feature type="compositionally biased region" description="Low complexity" evidence="10">
    <location>
        <begin position="333"/>
        <end position="344"/>
    </location>
</feature>
<dbReference type="SUPFAM" id="SSF143800">
    <property type="entry name" value="L28p-like"/>
    <property type="match status" value="1"/>
</dbReference>
<dbReference type="Gene3D" id="1.20.1510.10">
    <property type="entry name" value="Cation efflux protein transmembrane domain"/>
    <property type="match status" value="1"/>
</dbReference>
<feature type="transmembrane region" description="Helical" evidence="11">
    <location>
        <begin position="354"/>
        <end position="377"/>
    </location>
</feature>
<dbReference type="InterPro" id="IPR027470">
    <property type="entry name" value="Cation_efflux_CTD"/>
</dbReference>
<dbReference type="InterPro" id="IPR026569">
    <property type="entry name" value="Ribosomal_bL28"/>
</dbReference>